<comment type="similarity">
    <text evidence="2 8">Belongs to the RecO family.</text>
</comment>
<evidence type="ECO:0000256" key="2">
    <source>
        <dbReference type="ARBA" id="ARBA00007452"/>
    </source>
</evidence>
<dbReference type="PANTHER" id="PTHR33991:SF1">
    <property type="entry name" value="DNA REPAIR PROTEIN RECO"/>
    <property type="match status" value="1"/>
</dbReference>
<dbReference type="InterPro" id="IPR022572">
    <property type="entry name" value="DNA_rep/recomb_RecO_N"/>
</dbReference>
<dbReference type="Proteomes" id="UP000198461">
    <property type="component" value="Unassembled WGS sequence"/>
</dbReference>
<dbReference type="InterPro" id="IPR003717">
    <property type="entry name" value="RecO"/>
</dbReference>
<evidence type="ECO:0000256" key="5">
    <source>
        <dbReference type="ARBA" id="ARBA00023172"/>
    </source>
</evidence>
<dbReference type="AlphaFoldDB" id="A0A1N6EYW0"/>
<dbReference type="RefSeq" id="WP_074201130.1">
    <property type="nucleotide sequence ID" value="NZ_FSRE01000002.1"/>
</dbReference>
<evidence type="ECO:0000313" key="10">
    <source>
        <dbReference type="EMBL" id="SIN88184.1"/>
    </source>
</evidence>
<organism evidence="10 11">
    <name type="scientific">Sulfurivirga caldicuralii</name>
    <dbReference type="NCBI Taxonomy" id="364032"/>
    <lineage>
        <taxon>Bacteria</taxon>
        <taxon>Pseudomonadati</taxon>
        <taxon>Pseudomonadota</taxon>
        <taxon>Gammaproteobacteria</taxon>
        <taxon>Thiotrichales</taxon>
        <taxon>Piscirickettsiaceae</taxon>
        <taxon>Sulfurivirga</taxon>
    </lineage>
</organism>
<proteinExistence type="inferred from homology"/>
<dbReference type="GO" id="GO:0043590">
    <property type="term" value="C:bacterial nucleoid"/>
    <property type="evidence" value="ECO:0007669"/>
    <property type="project" value="TreeGrafter"/>
</dbReference>
<keyword evidence="5 8" id="KW-0233">DNA recombination</keyword>
<keyword evidence="11" id="KW-1185">Reference proteome</keyword>
<dbReference type="PANTHER" id="PTHR33991">
    <property type="entry name" value="DNA REPAIR PROTEIN RECO"/>
    <property type="match status" value="1"/>
</dbReference>
<evidence type="ECO:0000259" key="9">
    <source>
        <dbReference type="Pfam" id="PF11967"/>
    </source>
</evidence>
<dbReference type="HAMAP" id="MF_00201">
    <property type="entry name" value="RecO"/>
    <property type="match status" value="1"/>
</dbReference>
<evidence type="ECO:0000256" key="3">
    <source>
        <dbReference type="ARBA" id="ARBA00021310"/>
    </source>
</evidence>
<evidence type="ECO:0000256" key="4">
    <source>
        <dbReference type="ARBA" id="ARBA00022763"/>
    </source>
</evidence>
<evidence type="ECO:0000256" key="8">
    <source>
        <dbReference type="HAMAP-Rule" id="MF_00201"/>
    </source>
</evidence>
<keyword evidence="6 8" id="KW-0234">DNA repair</keyword>
<dbReference type="GO" id="GO:0006302">
    <property type="term" value="P:double-strand break repair"/>
    <property type="evidence" value="ECO:0007669"/>
    <property type="project" value="TreeGrafter"/>
</dbReference>
<dbReference type="STRING" id="364032.SAMN05443662_0837"/>
<feature type="domain" description="DNA replication/recombination mediator RecO N-terminal" evidence="9">
    <location>
        <begin position="1"/>
        <end position="80"/>
    </location>
</feature>
<reference evidence="11" key="1">
    <citation type="submission" date="2016-11" db="EMBL/GenBank/DDBJ databases">
        <authorList>
            <person name="Varghese N."/>
            <person name="Submissions S."/>
        </authorList>
    </citation>
    <scope>NUCLEOTIDE SEQUENCE [LARGE SCALE GENOMIC DNA]</scope>
    <source>
        <strain evidence="11">DSM 17737</strain>
    </source>
</reference>
<protein>
    <recommendedName>
        <fullName evidence="3 8">DNA repair protein RecO</fullName>
    </recommendedName>
    <alternativeName>
        <fullName evidence="7 8">Recombination protein O</fullName>
    </alternativeName>
</protein>
<sequence length="237" mass="26624">MSWVEQPAWLLHRRPYRETSLLIDLLTPEEGRIAAVVKGVRGTGRVARQKQAWLQPAQPLQARWRARATQGLVSLRQLEPRGQGTFLQGEALLCLLYTNELLVRVLPEGAPVPEVFSAYEALVERLAGVVSRDDLAWALRRFEGVLVAALGVNPIFATDALERPLDAAARYRWDPEQGWLLAADGVSGCCLMAFAAQEPLPACLKEWKRMLRMLLAPWLGNRPLRAQQLWQATKTEK</sequence>
<dbReference type="OrthoDB" id="9804792at2"/>
<evidence type="ECO:0000256" key="1">
    <source>
        <dbReference type="ARBA" id="ARBA00003065"/>
    </source>
</evidence>
<keyword evidence="4 8" id="KW-0227">DNA damage</keyword>
<dbReference type="Pfam" id="PF02565">
    <property type="entry name" value="RecO_C"/>
    <property type="match status" value="1"/>
</dbReference>
<dbReference type="Pfam" id="PF11967">
    <property type="entry name" value="RecO_N"/>
    <property type="match status" value="1"/>
</dbReference>
<accession>A0A1N6EYW0</accession>
<evidence type="ECO:0000256" key="6">
    <source>
        <dbReference type="ARBA" id="ARBA00023204"/>
    </source>
</evidence>
<dbReference type="SUPFAM" id="SSF50249">
    <property type="entry name" value="Nucleic acid-binding proteins"/>
    <property type="match status" value="1"/>
</dbReference>
<evidence type="ECO:0000313" key="11">
    <source>
        <dbReference type="Proteomes" id="UP000198461"/>
    </source>
</evidence>
<dbReference type="InterPro" id="IPR042242">
    <property type="entry name" value="RecO_C"/>
</dbReference>
<dbReference type="InterPro" id="IPR012340">
    <property type="entry name" value="NA-bd_OB-fold"/>
</dbReference>
<name>A0A1N6EYW0_9GAMM</name>
<comment type="function">
    <text evidence="1 8">Involved in DNA repair and RecF pathway recombination.</text>
</comment>
<evidence type="ECO:0000256" key="7">
    <source>
        <dbReference type="ARBA" id="ARBA00033409"/>
    </source>
</evidence>
<gene>
    <name evidence="8" type="primary">recO</name>
    <name evidence="10" type="ORF">SAMN05443662_0837</name>
</gene>
<dbReference type="Gene3D" id="1.20.1440.120">
    <property type="entry name" value="Recombination protein O, C-terminal domain"/>
    <property type="match status" value="1"/>
</dbReference>
<dbReference type="GO" id="GO:0006310">
    <property type="term" value="P:DNA recombination"/>
    <property type="evidence" value="ECO:0007669"/>
    <property type="project" value="UniProtKB-UniRule"/>
</dbReference>
<dbReference type="EMBL" id="FSRE01000002">
    <property type="protein sequence ID" value="SIN88184.1"/>
    <property type="molecule type" value="Genomic_DNA"/>
</dbReference>
<dbReference type="Gene3D" id="2.40.50.140">
    <property type="entry name" value="Nucleic acid-binding proteins"/>
    <property type="match status" value="1"/>
</dbReference>